<evidence type="ECO:0000256" key="3">
    <source>
        <dbReference type="ARBA" id="ARBA00022692"/>
    </source>
</evidence>
<organism evidence="8 9">
    <name type="scientific">Aidingimonas halophila</name>
    <dbReference type="NCBI Taxonomy" id="574349"/>
    <lineage>
        <taxon>Bacteria</taxon>
        <taxon>Pseudomonadati</taxon>
        <taxon>Pseudomonadota</taxon>
        <taxon>Gammaproteobacteria</taxon>
        <taxon>Oceanospirillales</taxon>
        <taxon>Halomonadaceae</taxon>
        <taxon>Aidingimonas</taxon>
    </lineage>
</organism>
<evidence type="ECO:0000313" key="8">
    <source>
        <dbReference type="EMBL" id="SDX75202.1"/>
    </source>
</evidence>
<evidence type="ECO:0000256" key="2">
    <source>
        <dbReference type="ARBA" id="ARBA00022475"/>
    </source>
</evidence>
<gene>
    <name evidence="8" type="ORF">SAMN05443545_10746</name>
</gene>
<feature type="domain" description="EamA" evidence="7">
    <location>
        <begin position="153"/>
        <end position="290"/>
    </location>
</feature>
<dbReference type="InterPro" id="IPR000620">
    <property type="entry name" value="EamA_dom"/>
</dbReference>
<protein>
    <submittedName>
        <fullName evidence="8">EamA domain-containing membrane protein RarD</fullName>
    </submittedName>
</protein>
<feature type="transmembrane region" description="Helical" evidence="6">
    <location>
        <begin position="96"/>
        <end position="115"/>
    </location>
</feature>
<evidence type="ECO:0000256" key="6">
    <source>
        <dbReference type="SAM" id="Phobius"/>
    </source>
</evidence>
<feature type="transmembrane region" description="Helical" evidence="6">
    <location>
        <begin position="272"/>
        <end position="290"/>
    </location>
</feature>
<dbReference type="RefSeq" id="WP_175529847.1">
    <property type="nucleotide sequence ID" value="NZ_BMXH01000008.1"/>
</dbReference>
<keyword evidence="9" id="KW-1185">Reference proteome</keyword>
<name>A0A1H3E8W8_9GAMM</name>
<feature type="transmembrane region" description="Helical" evidence="6">
    <location>
        <begin position="122"/>
        <end position="141"/>
    </location>
</feature>
<dbReference type="Proteomes" id="UP000198500">
    <property type="component" value="Unassembled WGS sequence"/>
</dbReference>
<evidence type="ECO:0000256" key="5">
    <source>
        <dbReference type="ARBA" id="ARBA00023136"/>
    </source>
</evidence>
<keyword evidence="5 6" id="KW-0472">Membrane</keyword>
<keyword evidence="3 6" id="KW-0812">Transmembrane</keyword>
<accession>A0A1H3E8W8</accession>
<dbReference type="AlphaFoldDB" id="A0A1H3E8W8"/>
<feature type="transmembrane region" description="Helical" evidence="6">
    <location>
        <begin position="7"/>
        <end position="27"/>
    </location>
</feature>
<dbReference type="Pfam" id="PF00892">
    <property type="entry name" value="EamA"/>
    <property type="match status" value="2"/>
</dbReference>
<dbReference type="PANTHER" id="PTHR42920">
    <property type="entry name" value="OS03G0707200 PROTEIN-RELATED"/>
    <property type="match status" value="1"/>
</dbReference>
<dbReference type="Gene3D" id="1.10.3730.20">
    <property type="match status" value="1"/>
</dbReference>
<reference evidence="8 9" key="1">
    <citation type="submission" date="2016-10" db="EMBL/GenBank/DDBJ databases">
        <authorList>
            <person name="de Groot N.N."/>
        </authorList>
    </citation>
    <scope>NUCLEOTIDE SEQUENCE [LARGE SCALE GENOMIC DNA]</scope>
    <source>
        <strain evidence="8 9">DSM 19219</strain>
    </source>
</reference>
<feature type="transmembrane region" description="Helical" evidence="6">
    <location>
        <begin position="183"/>
        <end position="202"/>
    </location>
</feature>
<evidence type="ECO:0000256" key="4">
    <source>
        <dbReference type="ARBA" id="ARBA00022989"/>
    </source>
</evidence>
<feature type="transmembrane region" description="Helical" evidence="6">
    <location>
        <begin position="64"/>
        <end position="84"/>
    </location>
</feature>
<evidence type="ECO:0000259" key="7">
    <source>
        <dbReference type="Pfam" id="PF00892"/>
    </source>
</evidence>
<evidence type="ECO:0000313" key="9">
    <source>
        <dbReference type="Proteomes" id="UP000198500"/>
    </source>
</evidence>
<feature type="transmembrane region" description="Helical" evidence="6">
    <location>
        <begin position="248"/>
        <end position="266"/>
    </location>
</feature>
<dbReference type="SUPFAM" id="SSF103481">
    <property type="entry name" value="Multidrug resistance efflux transporter EmrE"/>
    <property type="match status" value="2"/>
</dbReference>
<comment type="subcellular location">
    <subcellularLocation>
        <location evidence="1">Cell membrane</location>
        <topology evidence="1">Multi-pass membrane protein</topology>
    </subcellularLocation>
</comment>
<dbReference type="GO" id="GO:0005886">
    <property type="term" value="C:plasma membrane"/>
    <property type="evidence" value="ECO:0007669"/>
    <property type="project" value="UniProtKB-SubCell"/>
</dbReference>
<keyword evidence="2" id="KW-1003">Cell membrane</keyword>
<dbReference type="EMBL" id="FNNI01000007">
    <property type="protein sequence ID" value="SDX75202.1"/>
    <property type="molecule type" value="Genomic_DNA"/>
</dbReference>
<proteinExistence type="predicted"/>
<feature type="transmembrane region" description="Helical" evidence="6">
    <location>
        <begin position="33"/>
        <end position="52"/>
    </location>
</feature>
<dbReference type="InterPro" id="IPR051258">
    <property type="entry name" value="Diverse_Substrate_Transporter"/>
</dbReference>
<sequence length="304" mass="32673">MRAFVPYMLLLLTAIIFSGNILVGKALSDLPPLTISFGRVFIALLFMIPLGWRQAVKARQAFRQHWGVLLGLALSGVTFFNALIYTSLQYTSATNVAILESTIPVVTILFSFLLLGERYRPIQWLGVAMSLAGAIAVIVMADSADAGLASVNIGDGIMAVAVLMWVGYSLLVKDHLSTFPRFGGLLVMLVIANLALAPIALWENLALGTPPALDTGHWLGLLYLGIFPSVVALLCYTRAIGDVGPTQAAVFLNLLPIFTMLGAWWLLGDRILPAQIVGSIVVIAGVVLTTRERRSAHVESESVS</sequence>
<feature type="domain" description="EamA" evidence="7">
    <location>
        <begin position="7"/>
        <end position="138"/>
    </location>
</feature>
<keyword evidence="4 6" id="KW-1133">Transmembrane helix</keyword>
<evidence type="ECO:0000256" key="1">
    <source>
        <dbReference type="ARBA" id="ARBA00004651"/>
    </source>
</evidence>
<feature type="transmembrane region" description="Helical" evidence="6">
    <location>
        <begin position="217"/>
        <end position="236"/>
    </location>
</feature>
<dbReference type="STRING" id="574349.SAMN05443545_10746"/>
<feature type="transmembrane region" description="Helical" evidence="6">
    <location>
        <begin position="153"/>
        <end position="171"/>
    </location>
</feature>
<dbReference type="InterPro" id="IPR037185">
    <property type="entry name" value="EmrE-like"/>
</dbReference>
<dbReference type="PANTHER" id="PTHR42920:SF11">
    <property type="entry name" value="INNER MEMBRANE PROTEIN YTFF"/>
    <property type="match status" value="1"/>
</dbReference>